<reference evidence="1 2" key="1">
    <citation type="submission" date="2019-08" db="EMBL/GenBank/DDBJ databases">
        <authorList>
            <person name="Herpell B J."/>
        </authorList>
    </citation>
    <scope>NUCLEOTIDE SEQUENCE [LARGE SCALE GENOMIC DNA]</scope>
    <source>
        <strain evidence="2">Msb3</strain>
    </source>
</reference>
<dbReference type="AlphaFoldDB" id="A0A5Q4Z729"/>
<dbReference type="KEGG" id="pdio:PDMSB3_2659"/>
<evidence type="ECO:0000313" key="1">
    <source>
        <dbReference type="EMBL" id="VVD29115.1"/>
    </source>
</evidence>
<dbReference type="EMBL" id="LR699553">
    <property type="protein sequence ID" value="VVD29115.1"/>
    <property type="molecule type" value="Genomic_DNA"/>
</dbReference>
<accession>A0A5Q4Z729</accession>
<gene>
    <name evidence="1" type="ORF">PDMSB3_2659</name>
</gene>
<dbReference type="Proteomes" id="UP000325811">
    <property type="component" value="Chromosome I"/>
</dbReference>
<proteinExistence type="predicted"/>
<protein>
    <submittedName>
        <fullName evidence="1">Uncharacterized protein</fullName>
    </submittedName>
</protein>
<sequence>MLYALHPAVCSLGAARMKHIADFFRPTHRSLWNHCASTTRSRVTSKLSCRCKTVSCGCTSAG</sequence>
<name>A0A5Q4Z729_9BURK</name>
<organism evidence="1 2">
    <name type="scientific">Paraburkholderia dioscoreae</name>
    <dbReference type="NCBI Taxonomy" id="2604047"/>
    <lineage>
        <taxon>Bacteria</taxon>
        <taxon>Pseudomonadati</taxon>
        <taxon>Pseudomonadota</taxon>
        <taxon>Betaproteobacteria</taxon>
        <taxon>Burkholderiales</taxon>
        <taxon>Burkholderiaceae</taxon>
        <taxon>Paraburkholderia</taxon>
    </lineage>
</organism>
<keyword evidence="2" id="KW-1185">Reference proteome</keyword>
<evidence type="ECO:0000313" key="2">
    <source>
        <dbReference type="Proteomes" id="UP000325811"/>
    </source>
</evidence>